<accession>A0ABT8PJ34</accession>
<dbReference type="Gene3D" id="1.10.260.40">
    <property type="entry name" value="lambda repressor-like DNA-binding domains"/>
    <property type="match status" value="1"/>
</dbReference>
<dbReference type="InterPro" id="IPR001387">
    <property type="entry name" value="Cro/C1-type_HTH"/>
</dbReference>
<dbReference type="CDD" id="cd00093">
    <property type="entry name" value="HTH_XRE"/>
    <property type="match status" value="1"/>
</dbReference>
<evidence type="ECO:0000313" key="3">
    <source>
        <dbReference type="Proteomes" id="UP001171606"/>
    </source>
</evidence>
<dbReference type="SUPFAM" id="SSF47413">
    <property type="entry name" value="lambda repressor-like DNA-binding domains"/>
    <property type="match status" value="1"/>
</dbReference>
<sequence length="116" mass="12686">MSVGARLKEERKRLGMNQTEFAELGGVTRKAQSDYENDLFSPNTRYLAAVATVGVDVLYVVTGQRTPGAVETLSKDEEALLDNYRHSAPEDQAVVRRTATALAEPTKRKSRNGSTG</sequence>
<evidence type="ECO:0000259" key="1">
    <source>
        <dbReference type="PROSITE" id="PS50943"/>
    </source>
</evidence>
<feature type="domain" description="HTH cro/C1-type" evidence="1">
    <location>
        <begin position="7"/>
        <end position="60"/>
    </location>
</feature>
<dbReference type="PROSITE" id="PS50943">
    <property type="entry name" value="HTH_CROC1"/>
    <property type="match status" value="1"/>
</dbReference>
<name>A0ABT8PJ34_9BURK</name>
<dbReference type="SMART" id="SM00530">
    <property type="entry name" value="HTH_XRE"/>
    <property type="match status" value="1"/>
</dbReference>
<proteinExistence type="predicted"/>
<keyword evidence="3" id="KW-1185">Reference proteome</keyword>
<evidence type="ECO:0000313" key="2">
    <source>
        <dbReference type="EMBL" id="MDN7935156.1"/>
    </source>
</evidence>
<organism evidence="2 3">
    <name type="scientific">Burkholderia metallica</name>
    <dbReference type="NCBI Taxonomy" id="488729"/>
    <lineage>
        <taxon>Bacteria</taxon>
        <taxon>Pseudomonadati</taxon>
        <taxon>Pseudomonadota</taxon>
        <taxon>Betaproteobacteria</taxon>
        <taxon>Burkholderiales</taxon>
        <taxon>Burkholderiaceae</taxon>
        <taxon>Burkholderia</taxon>
        <taxon>Burkholderia cepacia complex</taxon>
    </lineage>
</organism>
<gene>
    <name evidence="2" type="ORF">QZM52_28185</name>
</gene>
<reference evidence="2" key="1">
    <citation type="submission" date="2023-07" db="EMBL/GenBank/DDBJ databases">
        <title>A collection of bacterial strains from the Burkholderia cepacia Research Laboratory and Repository.</title>
        <authorList>
            <person name="Lipuma J."/>
            <person name="Spilker T."/>
            <person name="Caverly L."/>
        </authorList>
    </citation>
    <scope>NUCLEOTIDE SEQUENCE</scope>
    <source>
        <strain evidence="2">AU42020</strain>
    </source>
</reference>
<dbReference type="Pfam" id="PF01381">
    <property type="entry name" value="HTH_3"/>
    <property type="match status" value="1"/>
</dbReference>
<comment type="caution">
    <text evidence="2">The sequence shown here is derived from an EMBL/GenBank/DDBJ whole genome shotgun (WGS) entry which is preliminary data.</text>
</comment>
<dbReference type="InterPro" id="IPR010982">
    <property type="entry name" value="Lambda_DNA-bd_dom_sf"/>
</dbReference>
<dbReference type="EMBL" id="JAUJSQ010000014">
    <property type="protein sequence ID" value="MDN7935156.1"/>
    <property type="molecule type" value="Genomic_DNA"/>
</dbReference>
<dbReference type="Proteomes" id="UP001171606">
    <property type="component" value="Unassembled WGS sequence"/>
</dbReference>
<protein>
    <submittedName>
        <fullName evidence="2">Helix-turn-helix domain-containing protein</fullName>
    </submittedName>
</protein>